<keyword evidence="3" id="KW-1185">Reference proteome</keyword>
<dbReference type="EMBL" id="KK568124">
    <property type="protein sequence ID" value="KFW05621.1"/>
    <property type="molecule type" value="Genomic_DNA"/>
</dbReference>
<accession>A0A093L8U3</accession>
<gene>
    <name evidence="2" type="ORF">N326_09100</name>
</gene>
<organism evidence="2 3">
    <name type="scientific">Eurypyga helias</name>
    <name type="common">Sunbittern</name>
    <name type="synonym">Ardea helias</name>
    <dbReference type="NCBI Taxonomy" id="54383"/>
    <lineage>
        <taxon>Eukaryota</taxon>
        <taxon>Metazoa</taxon>
        <taxon>Chordata</taxon>
        <taxon>Craniata</taxon>
        <taxon>Vertebrata</taxon>
        <taxon>Euteleostomi</taxon>
        <taxon>Archelosauria</taxon>
        <taxon>Archosauria</taxon>
        <taxon>Dinosauria</taxon>
        <taxon>Saurischia</taxon>
        <taxon>Theropoda</taxon>
        <taxon>Coelurosauria</taxon>
        <taxon>Aves</taxon>
        <taxon>Neognathae</taxon>
        <taxon>Neoaves</taxon>
        <taxon>Phaethontimorphae</taxon>
        <taxon>Eurypygiformes</taxon>
        <taxon>Eurypygidae</taxon>
        <taxon>Eurypyga</taxon>
    </lineage>
</organism>
<feature type="region of interest" description="Disordered" evidence="1">
    <location>
        <begin position="258"/>
        <end position="291"/>
    </location>
</feature>
<protein>
    <submittedName>
        <fullName evidence="2">MICAL C-terminal-like</fullName>
    </submittedName>
</protein>
<sequence length="305" mass="34191">AKEHAAGRPKSPLRLIASAIKRSILEPLTSPPEGLKQDSDSKVKASSEHAFFTFPSTPGCSLSQSNSNNNSTNNTQPQELKVREWAGEYLRNGSPRSNSSHVSFGSEKRSVRDYSEEVSFPVYSSHIRPSKMPQIPSCTRMEDVPGLLEKFTFKETPPGAPVDNVFIWNSFVSSLPAMKDRSPEDRLRYPSTGEGMSGITYFWETSAPDTSSPLSALTWMSAQLPFSHPTPPSFCSSVSCLHWCEQLPVRKQAVEYSTSSSDDEFVSKPSLTHKAKRTLRRRRKLEKETKQLIKQEELKRLHKAQ</sequence>
<evidence type="ECO:0000256" key="1">
    <source>
        <dbReference type="SAM" id="MobiDB-lite"/>
    </source>
</evidence>
<reference evidence="2 3" key="1">
    <citation type="submission" date="2014-04" db="EMBL/GenBank/DDBJ databases">
        <title>Genome evolution of avian class.</title>
        <authorList>
            <person name="Zhang G."/>
            <person name="Li C."/>
        </authorList>
    </citation>
    <scope>NUCLEOTIDE SEQUENCE [LARGE SCALE GENOMIC DNA]</scope>
    <source>
        <strain evidence="2">BGI_N326</strain>
    </source>
</reference>
<feature type="non-terminal residue" evidence="2">
    <location>
        <position position="1"/>
    </location>
</feature>
<dbReference type="AlphaFoldDB" id="A0A093L8U3"/>
<proteinExistence type="predicted"/>
<evidence type="ECO:0000313" key="3">
    <source>
        <dbReference type="Proteomes" id="UP000054232"/>
    </source>
</evidence>
<feature type="compositionally biased region" description="Low complexity" evidence="1">
    <location>
        <begin position="63"/>
        <end position="76"/>
    </location>
</feature>
<feature type="non-terminal residue" evidence="2">
    <location>
        <position position="305"/>
    </location>
</feature>
<evidence type="ECO:0000313" key="2">
    <source>
        <dbReference type="EMBL" id="KFW05621.1"/>
    </source>
</evidence>
<feature type="compositionally biased region" description="Basic residues" evidence="1">
    <location>
        <begin position="271"/>
        <end position="284"/>
    </location>
</feature>
<feature type="region of interest" description="Disordered" evidence="1">
    <location>
        <begin position="26"/>
        <end position="80"/>
    </location>
</feature>
<feature type="compositionally biased region" description="Basic and acidic residues" evidence="1">
    <location>
        <begin position="35"/>
        <end position="47"/>
    </location>
</feature>
<dbReference type="Proteomes" id="UP000054232">
    <property type="component" value="Unassembled WGS sequence"/>
</dbReference>
<name>A0A093L8U3_EURHL</name>